<evidence type="ECO:0000313" key="8">
    <source>
        <dbReference type="EMBL" id="CAD7574394.1"/>
    </source>
</evidence>
<dbReference type="GO" id="GO:1902983">
    <property type="term" value="P:DNA strand elongation involved in mitotic DNA replication"/>
    <property type="evidence" value="ECO:0007669"/>
    <property type="project" value="TreeGrafter"/>
</dbReference>
<dbReference type="Gene3D" id="1.20.58.1030">
    <property type="match status" value="1"/>
</dbReference>
<evidence type="ECO:0000256" key="4">
    <source>
        <dbReference type="ARBA" id="ARBA00023242"/>
    </source>
</evidence>
<dbReference type="InterPro" id="IPR056783">
    <property type="entry name" value="PSF1_C"/>
</dbReference>
<feature type="domain" description="GINS subunit" evidence="6">
    <location>
        <begin position="11"/>
        <end position="79"/>
    </location>
</feature>
<keyword evidence="4 5" id="KW-0539">Nucleus</keyword>
<dbReference type="EMBL" id="OE182333">
    <property type="protein sequence ID" value="CAD7574394.1"/>
    <property type="molecule type" value="Genomic_DNA"/>
</dbReference>
<dbReference type="PANTHER" id="PTHR12914:SF2">
    <property type="entry name" value="DNA REPLICATION COMPLEX GINS PROTEIN PSF1"/>
    <property type="match status" value="1"/>
</dbReference>
<evidence type="ECO:0000256" key="1">
    <source>
        <dbReference type="ARBA" id="ARBA00004123"/>
    </source>
</evidence>
<sequence length="208" mass="24077">MTVAGDASYLSGVHLRHAALERNKRCLLAYLYNRLKKIRQMRWEFGIVLPPEIRANLCEPEVQWFVNYNKSLATYMKSIADSGGLNLTQFMQPPKSLYVEVQWFVNYNKSLATYMKSIADSGGLNLTQFMQPPKSLYVEVRCLEDYGKLQLEDGEIVLLKKNTQHLLPRTQCETPYSTGDPRTYYILILMFTIDRLSPRRVICVIPIK</sequence>
<evidence type="ECO:0000256" key="3">
    <source>
        <dbReference type="ARBA" id="ARBA00022705"/>
    </source>
</evidence>
<evidence type="ECO:0000256" key="5">
    <source>
        <dbReference type="RuleBase" id="RU368085"/>
    </source>
</evidence>
<accession>A0A7R9J877</accession>
<keyword evidence="3 5" id="KW-0235">DNA replication</keyword>
<evidence type="ECO:0000259" key="6">
    <source>
        <dbReference type="Pfam" id="PF05916"/>
    </source>
</evidence>
<dbReference type="SUPFAM" id="SSF158573">
    <property type="entry name" value="GINS helical bundle-like"/>
    <property type="match status" value="2"/>
</dbReference>
<comment type="subcellular location">
    <subcellularLocation>
        <location evidence="1 5">Nucleus</location>
    </subcellularLocation>
</comment>
<dbReference type="InterPro" id="IPR021151">
    <property type="entry name" value="GINS_A"/>
</dbReference>
<feature type="domain" description="DNA replication complex GINS protein PSF1 C-terminal" evidence="7">
    <location>
        <begin position="134"/>
        <end position="173"/>
    </location>
</feature>
<comment type="function">
    <text evidence="5">Required for correct functioning of the GINS complex, a complex that plays an essential role in the initiation of DNA replication, and progression of DNA replication forks. GINS complex seems to bind preferentially to single-stranded DNA.</text>
</comment>
<dbReference type="PANTHER" id="PTHR12914">
    <property type="entry name" value="PARTNER OF SLD5"/>
    <property type="match status" value="1"/>
</dbReference>
<dbReference type="Pfam" id="PF05916">
    <property type="entry name" value="Sld5"/>
    <property type="match status" value="1"/>
</dbReference>
<dbReference type="GO" id="GO:0000811">
    <property type="term" value="C:GINS complex"/>
    <property type="evidence" value="ECO:0007669"/>
    <property type="project" value="UniProtKB-UniRule"/>
</dbReference>
<evidence type="ECO:0000259" key="7">
    <source>
        <dbReference type="Pfam" id="PF24997"/>
    </source>
</evidence>
<evidence type="ECO:0000256" key="2">
    <source>
        <dbReference type="ARBA" id="ARBA00006677"/>
    </source>
</evidence>
<protein>
    <recommendedName>
        <fullName evidence="5">DNA replication complex GINS protein PSF1</fullName>
    </recommendedName>
</protein>
<dbReference type="CDD" id="cd11710">
    <property type="entry name" value="GINS_A_psf1"/>
    <property type="match status" value="1"/>
</dbReference>
<dbReference type="InterPro" id="IPR005339">
    <property type="entry name" value="GINS_Psf1"/>
</dbReference>
<organism evidence="8">
    <name type="scientific">Timema californicum</name>
    <name type="common">California timema</name>
    <name type="synonym">Walking stick</name>
    <dbReference type="NCBI Taxonomy" id="61474"/>
    <lineage>
        <taxon>Eukaryota</taxon>
        <taxon>Metazoa</taxon>
        <taxon>Ecdysozoa</taxon>
        <taxon>Arthropoda</taxon>
        <taxon>Hexapoda</taxon>
        <taxon>Insecta</taxon>
        <taxon>Pterygota</taxon>
        <taxon>Neoptera</taxon>
        <taxon>Polyneoptera</taxon>
        <taxon>Phasmatodea</taxon>
        <taxon>Timematodea</taxon>
        <taxon>Timematoidea</taxon>
        <taxon>Timematidae</taxon>
        <taxon>Timema</taxon>
    </lineage>
</organism>
<dbReference type="AlphaFoldDB" id="A0A7R9J877"/>
<dbReference type="InterPro" id="IPR036224">
    <property type="entry name" value="GINS_bundle-like_dom_sf"/>
</dbReference>
<gene>
    <name evidence="8" type="ORF">TCMB3V08_LOCUS7010</name>
</gene>
<comment type="similarity">
    <text evidence="2 5">Belongs to the GINS1/PSF1 family.</text>
</comment>
<dbReference type="CDD" id="cd21696">
    <property type="entry name" value="GINS_B_Psf1"/>
    <property type="match status" value="1"/>
</dbReference>
<name>A0A7R9J877_TIMCA</name>
<reference evidence="8" key="1">
    <citation type="submission" date="2020-11" db="EMBL/GenBank/DDBJ databases">
        <authorList>
            <person name="Tran Van P."/>
        </authorList>
    </citation>
    <scope>NUCLEOTIDE SEQUENCE</scope>
</reference>
<proteinExistence type="inferred from homology"/>
<comment type="subunit">
    <text evidence="5">Component of the GINS complex.</text>
</comment>
<dbReference type="Pfam" id="PF24997">
    <property type="entry name" value="PSF1_C"/>
    <property type="match status" value="1"/>
</dbReference>